<proteinExistence type="predicted"/>
<name>Q0C2B9_HYPNA</name>
<dbReference type="InterPro" id="IPR029058">
    <property type="entry name" value="AB_hydrolase_fold"/>
</dbReference>
<sequence length="199" mass="21312">MRSKRCMVSATAIPNRPPAELYLGGAADESSRLVLSYAEARRRLMEPTGRVVRYFPHYKAVAALELARSLLADGKPLALIGHSWGADAALRVARRIDGDVVLIGADPVAKPSLPLSYWQGRPASAQFVVHVDAVAEAPDRSDRVKSFGYLAGGGVHRAWREADVTIPTGLNHWNFAGMMAAKGADGKSAEDWLAALAPA</sequence>
<protein>
    <submittedName>
        <fullName evidence="1">Uncharacterized protein</fullName>
    </submittedName>
</protein>
<organism evidence="1 2">
    <name type="scientific">Hyphomonas neptunium (strain ATCC 15444)</name>
    <dbReference type="NCBI Taxonomy" id="228405"/>
    <lineage>
        <taxon>Bacteria</taxon>
        <taxon>Pseudomonadati</taxon>
        <taxon>Pseudomonadota</taxon>
        <taxon>Alphaproteobacteria</taxon>
        <taxon>Hyphomonadales</taxon>
        <taxon>Hyphomonadaceae</taxon>
        <taxon>Hyphomonas</taxon>
    </lineage>
</organism>
<evidence type="ECO:0000313" key="2">
    <source>
        <dbReference type="Proteomes" id="UP000001959"/>
    </source>
</evidence>
<gene>
    <name evidence="1" type="ordered locus">HNE_1407</name>
</gene>
<dbReference type="AlphaFoldDB" id="Q0C2B9"/>
<dbReference type="KEGG" id="hne:HNE_1407"/>
<dbReference type="HOGENOM" id="CLU_1264888_0_0_5"/>
<evidence type="ECO:0000313" key="1">
    <source>
        <dbReference type="EMBL" id="ABI76954.1"/>
    </source>
</evidence>
<keyword evidence="2" id="KW-1185">Reference proteome</keyword>
<dbReference type="STRING" id="228405.HNE_1407"/>
<reference evidence="1 2" key="1">
    <citation type="journal article" date="2006" name="J. Bacteriol.">
        <title>Comparative genomic evidence for a close relationship between the dimorphic prosthecate bacteria Hyphomonas neptunium and Caulobacter crescentus.</title>
        <authorList>
            <person name="Badger J.H."/>
            <person name="Hoover T.R."/>
            <person name="Brun Y.V."/>
            <person name="Weiner R.M."/>
            <person name="Laub M.T."/>
            <person name="Alexandre G."/>
            <person name="Mrazek J."/>
            <person name="Ren Q."/>
            <person name="Paulsen I.T."/>
            <person name="Nelson K.E."/>
            <person name="Khouri H.M."/>
            <person name="Radune D."/>
            <person name="Sosa J."/>
            <person name="Dodson R.J."/>
            <person name="Sullivan S.A."/>
            <person name="Rosovitz M.J."/>
            <person name="Madupu R."/>
            <person name="Brinkac L.M."/>
            <person name="Durkin A.S."/>
            <person name="Daugherty S.C."/>
            <person name="Kothari S.P."/>
            <person name="Giglio M.G."/>
            <person name="Zhou L."/>
            <person name="Haft D.H."/>
            <person name="Selengut J.D."/>
            <person name="Davidsen T.M."/>
            <person name="Yang Q."/>
            <person name="Zafar N."/>
            <person name="Ward N.L."/>
        </authorList>
    </citation>
    <scope>NUCLEOTIDE SEQUENCE [LARGE SCALE GENOMIC DNA]</scope>
    <source>
        <strain evidence="1 2">ATCC 15444</strain>
    </source>
</reference>
<dbReference type="Proteomes" id="UP000001959">
    <property type="component" value="Chromosome"/>
</dbReference>
<dbReference type="Gene3D" id="3.40.50.1820">
    <property type="entry name" value="alpha/beta hydrolase"/>
    <property type="match status" value="1"/>
</dbReference>
<dbReference type="EMBL" id="CP000158">
    <property type="protein sequence ID" value="ABI76954.1"/>
    <property type="molecule type" value="Genomic_DNA"/>
</dbReference>
<dbReference type="SUPFAM" id="SSF53474">
    <property type="entry name" value="alpha/beta-Hydrolases"/>
    <property type="match status" value="1"/>
</dbReference>
<accession>Q0C2B9</accession>